<dbReference type="InterPro" id="IPR010620">
    <property type="entry name" value="SBBP_repeat"/>
</dbReference>
<dbReference type="RefSeq" id="WP_019942722.1">
    <property type="nucleotide sequence ID" value="NZ_BMLI01000001.1"/>
</dbReference>
<evidence type="ECO:0008006" key="3">
    <source>
        <dbReference type="Google" id="ProtNLM"/>
    </source>
</evidence>
<evidence type="ECO:0000313" key="1">
    <source>
        <dbReference type="EMBL" id="GGM96752.1"/>
    </source>
</evidence>
<proteinExistence type="predicted"/>
<name>A0ABQ2I356_9BACT</name>
<dbReference type="Gene3D" id="2.120.10.30">
    <property type="entry name" value="TolB, C-terminal domain"/>
    <property type="match status" value="1"/>
</dbReference>
<comment type="caution">
    <text evidence="1">The sequence shown here is derived from an EMBL/GenBank/DDBJ whole genome shotgun (WGS) entry which is preliminary data.</text>
</comment>
<dbReference type="Proteomes" id="UP000632339">
    <property type="component" value="Unassembled WGS sequence"/>
</dbReference>
<dbReference type="PANTHER" id="PTHR35580:SF1">
    <property type="entry name" value="PHYTASE-LIKE DOMAIN-CONTAINING PROTEIN"/>
    <property type="match status" value="1"/>
</dbReference>
<accession>A0ABQ2I356</accession>
<organism evidence="1 2">
    <name type="scientific">Dyadobacter beijingensis</name>
    <dbReference type="NCBI Taxonomy" id="365489"/>
    <lineage>
        <taxon>Bacteria</taxon>
        <taxon>Pseudomonadati</taxon>
        <taxon>Bacteroidota</taxon>
        <taxon>Cytophagia</taxon>
        <taxon>Cytophagales</taxon>
        <taxon>Spirosomataceae</taxon>
        <taxon>Dyadobacter</taxon>
    </lineage>
</organism>
<reference evidence="2" key="1">
    <citation type="journal article" date="2019" name="Int. J. Syst. Evol. Microbiol.">
        <title>The Global Catalogue of Microorganisms (GCM) 10K type strain sequencing project: providing services to taxonomists for standard genome sequencing and annotation.</title>
        <authorList>
            <consortium name="The Broad Institute Genomics Platform"/>
            <consortium name="The Broad Institute Genome Sequencing Center for Infectious Disease"/>
            <person name="Wu L."/>
            <person name="Ma J."/>
        </authorList>
    </citation>
    <scope>NUCLEOTIDE SEQUENCE [LARGE SCALE GENOMIC DNA]</scope>
    <source>
        <strain evidence="2">CGMCC 1.6375</strain>
    </source>
</reference>
<keyword evidence="2" id="KW-1185">Reference proteome</keyword>
<dbReference type="EMBL" id="BMLI01000001">
    <property type="protein sequence ID" value="GGM96752.1"/>
    <property type="molecule type" value="Genomic_DNA"/>
</dbReference>
<gene>
    <name evidence="1" type="ORF">GCM10010967_33070</name>
</gene>
<dbReference type="InterPro" id="IPR052918">
    <property type="entry name" value="Motility_Chemotaxis_Reg"/>
</dbReference>
<sequence length="427" mass="44669">MKYLYAAVLCLLMCQCKEGRTDLQPAPDSPDTGSKTGFKAETTLISAFNALGGDVAVDDSNYVYVTGTFYATSPFGTAAGNEDIFLAKYKPSGELVWSRTLGGPGYDEGRGIDLDKEGNIYVTGDFAQTISLDGHSATSRGSEDAFVAKFDRQGGLQWLRSYGSDGGERGHAVAVDGEGNVYATGEFQGTGFFEGNPLQSAGEFDAFLVKYNTLGDFQWARSGGGAGRDTGYGLAADVRTGDVYVTGYFTGNASFGSANVTAAASGPGQGDVFMAKYSPQGAFQWLRQAGNGSAGGGFDAAVDGLGDVYFLKRNSTVGYLIKYDANGASKWEQMLRFGGDGMGVAADRLGNAYVVTSGAAISKYDANGVLQQVQIPRSTDVLSATGIAVNQKGKLFVTGNYRGTLTFGGVSKTDAGWLNMFAIGGDL</sequence>
<evidence type="ECO:0000313" key="2">
    <source>
        <dbReference type="Proteomes" id="UP000632339"/>
    </source>
</evidence>
<dbReference type="Pfam" id="PF06739">
    <property type="entry name" value="SBBP"/>
    <property type="match status" value="1"/>
</dbReference>
<protein>
    <recommendedName>
        <fullName evidence="3">Beta-propeller repeat-containing protein</fullName>
    </recommendedName>
</protein>
<dbReference type="SUPFAM" id="SSF101898">
    <property type="entry name" value="NHL repeat"/>
    <property type="match status" value="1"/>
</dbReference>
<dbReference type="InterPro" id="IPR011042">
    <property type="entry name" value="6-blade_b-propeller_TolB-like"/>
</dbReference>
<dbReference type="PANTHER" id="PTHR35580">
    <property type="entry name" value="CELL SURFACE GLYCOPROTEIN (S-LAYER PROTEIN)-LIKE PROTEIN"/>
    <property type="match status" value="1"/>
</dbReference>